<organism evidence="1 2">
    <name type="scientific">Geovibrio thiophilus</name>
    <dbReference type="NCBI Taxonomy" id="139438"/>
    <lineage>
        <taxon>Bacteria</taxon>
        <taxon>Pseudomonadati</taxon>
        <taxon>Deferribacterota</taxon>
        <taxon>Deferribacteres</taxon>
        <taxon>Deferribacterales</taxon>
        <taxon>Geovibrionaceae</taxon>
        <taxon>Geovibrio</taxon>
    </lineage>
</organism>
<accession>A0A3R5UZ42</accession>
<evidence type="ECO:0000313" key="2">
    <source>
        <dbReference type="Proteomes" id="UP000287502"/>
    </source>
</evidence>
<dbReference type="RefSeq" id="WP_128465132.1">
    <property type="nucleotide sequence ID" value="NZ_CP035108.1"/>
</dbReference>
<dbReference type="AlphaFoldDB" id="A0A3R5UZ42"/>
<dbReference type="KEGG" id="gtl:EP073_00025"/>
<gene>
    <name evidence="1" type="ORF">EP073_00025</name>
</gene>
<evidence type="ECO:0000313" key="1">
    <source>
        <dbReference type="EMBL" id="QAR31845.1"/>
    </source>
</evidence>
<sequence>MKTGFKEILMVLIPLVIAAGAVYGVALGGEYLVMPAEKRISHLPSSADNALRAYSDQAFRLSSAALPGKTERFTLRPLDDEGLLAQFDNSEIYEKLAAQESAASAEGAAEKKEDPDAPPKYRISSILRGEDRTFAVINGKIYHRGDKISADEHIARIETRRILLKGKWGDRWIAVNF</sequence>
<proteinExistence type="predicted"/>
<dbReference type="EMBL" id="CP035108">
    <property type="protein sequence ID" value="QAR31845.1"/>
    <property type="molecule type" value="Genomic_DNA"/>
</dbReference>
<dbReference type="OrthoDB" id="9816007at2"/>
<reference evidence="1 2" key="1">
    <citation type="submission" date="2019-01" db="EMBL/GenBank/DDBJ databases">
        <title>Geovibrio thiophilus DSM 11263, complete genome.</title>
        <authorList>
            <person name="Spring S."/>
            <person name="Bunk B."/>
            <person name="Sproer C."/>
        </authorList>
    </citation>
    <scope>NUCLEOTIDE SEQUENCE [LARGE SCALE GENOMIC DNA]</scope>
    <source>
        <strain evidence="1 2">DSM 11263</strain>
    </source>
</reference>
<keyword evidence="2" id="KW-1185">Reference proteome</keyword>
<dbReference type="Proteomes" id="UP000287502">
    <property type="component" value="Chromosome"/>
</dbReference>
<protein>
    <submittedName>
        <fullName evidence="1">Uncharacterized protein</fullName>
    </submittedName>
</protein>
<name>A0A3R5UZ42_9BACT</name>